<accession>A0A8J1UXV7</accession>
<reference evidence="4" key="1">
    <citation type="submission" date="2022-03" db="EMBL/GenBank/DDBJ databases">
        <authorList>
            <person name="Martin C."/>
        </authorList>
    </citation>
    <scope>NUCLEOTIDE SEQUENCE</scope>
</reference>
<name>A0A8J1UXV7_OWEFU</name>
<evidence type="ECO:0000313" key="4">
    <source>
        <dbReference type="EMBL" id="CAH1781840.1"/>
    </source>
</evidence>
<dbReference type="OrthoDB" id="2431000at2759"/>
<dbReference type="InterPro" id="IPR001611">
    <property type="entry name" value="Leu-rich_rpt"/>
</dbReference>
<evidence type="ECO:0000256" key="1">
    <source>
        <dbReference type="ARBA" id="ARBA00022614"/>
    </source>
</evidence>
<dbReference type="SMART" id="SM00364">
    <property type="entry name" value="LRR_BAC"/>
    <property type="match status" value="3"/>
</dbReference>
<dbReference type="Pfam" id="PF13855">
    <property type="entry name" value="LRR_8"/>
    <property type="match status" value="2"/>
</dbReference>
<dbReference type="Proteomes" id="UP000749559">
    <property type="component" value="Unassembled WGS sequence"/>
</dbReference>
<dbReference type="PRINTS" id="PR00019">
    <property type="entry name" value="LEURICHRPT"/>
</dbReference>
<dbReference type="Gene3D" id="3.80.10.10">
    <property type="entry name" value="Ribonuclease Inhibitor"/>
    <property type="match status" value="3"/>
</dbReference>
<dbReference type="InterPro" id="IPR032675">
    <property type="entry name" value="LRR_dom_sf"/>
</dbReference>
<dbReference type="PROSITE" id="PS51450">
    <property type="entry name" value="LRR"/>
    <property type="match status" value="6"/>
</dbReference>
<keyword evidence="3" id="KW-0677">Repeat</keyword>
<dbReference type="InterPro" id="IPR050541">
    <property type="entry name" value="LRR_TM_domain-containing"/>
</dbReference>
<protein>
    <submittedName>
        <fullName evidence="4">Uncharacterized protein</fullName>
    </submittedName>
</protein>
<dbReference type="SUPFAM" id="SSF52058">
    <property type="entry name" value="L domain-like"/>
    <property type="match status" value="2"/>
</dbReference>
<evidence type="ECO:0000256" key="3">
    <source>
        <dbReference type="ARBA" id="ARBA00022737"/>
    </source>
</evidence>
<proteinExistence type="predicted"/>
<dbReference type="Pfam" id="PF12799">
    <property type="entry name" value="LRR_4"/>
    <property type="match status" value="1"/>
</dbReference>
<comment type="caution">
    <text evidence="4">The sequence shown here is derived from an EMBL/GenBank/DDBJ whole genome shotgun (WGS) entry which is preliminary data.</text>
</comment>
<dbReference type="AlphaFoldDB" id="A0A8J1UXV7"/>
<dbReference type="PANTHER" id="PTHR24369">
    <property type="entry name" value="ANTIGEN BSP, PUTATIVE-RELATED"/>
    <property type="match status" value="1"/>
</dbReference>
<dbReference type="PANTHER" id="PTHR24369:SF210">
    <property type="entry name" value="CHAOPTIN-RELATED"/>
    <property type="match status" value="1"/>
</dbReference>
<sequence>MWDFTNFPLQLTLLTFVSMATLKHISTQNCPKHCQCYHATVACTGVPSIPILPDGTEKLLMFDCTIRTVNNETFQGLPRNITSVILKNLNAPDHEGTVFIEYRAFTGLENIQELEMSQMSLQLYEAHEAFYPLWNLHLLNMSDNNLVNKDVFPMLYNISHLETLDLSHNWITSLQPNIATKLLQLRHLNLNGNQFKSLEAITQGVYLATKLQFLDIGSALNMQHQVIFKLNALKYFTQLETLILNGNYLNYLENDFFENCSQSLSRIYFRGCYILRIDTNVFEKISPIELLDFSESLVPIEIVLNSLKNVNISELIFQNYFNYHEMEITLELMALLEKSGVRKIDFSGGAVKTIGQLAFSPLVHLTELHMQRNSIHFIGKDAFKGLIKLKILYLQNNHLSVLPEGIFSDLYSLTLLKLNSNNLLGVDENLFLHSTLLEELDLSDNSIADMPDNLLSGLLNMNILSLAKSLKSMKQTKWRDQLLGMRKLQKLNLRGNGITTLDVDSFQNLESLSYLDISGNRLQTIPVGIFDTARTELRVIYAQNNLITTLDARLFKQLHLTNLDISVNPFNCECKLAGLAEWIFNNSIILNSTHTKCFTPQSLRNTPLYRYANQTANCNIPHGYTLPAGYIVLFVLLILVAMVTTGATYLKCKRRQSEARIEYGAINTDE</sequence>
<dbReference type="EMBL" id="CAIIXF020000004">
    <property type="protein sequence ID" value="CAH1781840.1"/>
    <property type="molecule type" value="Genomic_DNA"/>
</dbReference>
<dbReference type="InterPro" id="IPR003591">
    <property type="entry name" value="Leu-rich_rpt_typical-subtyp"/>
</dbReference>
<keyword evidence="2" id="KW-0732">Signal</keyword>
<dbReference type="Pfam" id="PF13306">
    <property type="entry name" value="LRR_5"/>
    <property type="match status" value="1"/>
</dbReference>
<keyword evidence="5" id="KW-1185">Reference proteome</keyword>
<organism evidence="4 5">
    <name type="scientific">Owenia fusiformis</name>
    <name type="common">Polychaete worm</name>
    <dbReference type="NCBI Taxonomy" id="6347"/>
    <lineage>
        <taxon>Eukaryota</taxon>
        <taxon>Metazoa</taxon>
        <taxon>Spiralia</taxon>
        <taxon>Lophotrochozoa</taxon>
        <taxon>Annelida</taxon>
        <taxon>Polychaeta</taxon>
        <taxon>Sedentaria</taxon>
        <taxon>Canalipalpata</taxon>
        <taxon>Sabellida</taxon>
        <taxon>Oweniida</taxon>
        <taxon>Oweniidae</taxon>
        <taxon>Owenia</taxon>
    </lineage>
</organism>
<gene>
    <name evidence="4" type="ORF">OFUS_LOCUS8351</name>
</gene>
<keyword evidence="1" id="KW-0433">Leucine-rich repeat</keyword>
<dbReference type="InterPro" id="IPR000483">
    <property type="entry name" value="Cys-rich_flank_reg_C"/>
</dbReference>
<dbReference type="InterPro" id="IPR025875">
    <property type="entry name" value="Leu-rich_rpt_4"/>
</dbReference>
<dbReference type="InterPro" id="IPR026906">
    <property type="entry name" value="LRR_5"/>
</dbReference>
<evidence type="ECO:0000313" key="5">
    <source>
        <dbReference type="Proteomes" id="UP000749559"/>
    </source>
</evidence>
<dbReference type="SMART" id="SM00369">
    <property type="entry name" value="LRR_TYP"/>
    <property type="match status" value="10"/>
</dbReference>
<dbReference type="SMART" id="SM00082">
    <property type="entry name" value="LRRCT"/>
    <property type="match status" value="1"/>
</dbReference>
<dbReference type="GO" id="GO:0005886">
    <property type="term" value="C:plasma membrane"/>
    <property type="evidence" value="ECO:0007669"/>
    <property type="project" value="TreeGrafter"/>
</dbReference>
<evidence type="ECO:0000256" key="2">
    <source>
        <dbReference type="ARBA" id="ARBA00022729"/>
    </source>
</evidence>